<evidence type="ECO:0000256" key="6">
    <source>
        <dbReference type="ARBA" id="ARBA00022960"/>
    </source>
</evidence>
<dbReference type="Gene3D" id="3.90.190.20">
    <property type="entry name" value="Mur ligase, C-terminal domain"/>
    <property type="match status" value="1"/>
</dbReference>
<dbReference type="Pfam" id="PF08245">
    <property type="entry name" value="Mur_ligase_M"/>
    <property type="match status" value="1"/>
</dbReference>
<evidence type="ECO:0000256" key="4">
    <source>
        <dbReference type="ARBA" id="ARBA00022741"/>
    </source>
</evidence>
<reference evidence="15 16" key="1">
    <citation type="submission" date="2021-03" db="EMBL/GenBank/DDBJ databases">
        <title>Genomic Encyclopedia of Type Strains, Phase IV (KMG-IV): sequencing the most valuable type-strain genomes for metagenomic binning, comparative biology and taxonomic classification.</title>
        <authorList>
            <person name="Goeker M."/>
        </authorList>
    </citation>
    <scope>NUCLEOTIDE SEQUENCE [LARGE SCALE GENOMIC DNA]</scope>
    <source>
        <strain evidence="15 16">DSM 24004</strain>
    </source>
</reference>
<keyword evidence="1 10" id="KW-0963">Cytoplasm</keyword>
<dbReference type="HAMAP" id="MF_02019">
    <property type="entry name" value="MurF"/>
    <property type="match status" value="1"/>
</dbReference>
<dbReference type="EMBL" id="JAGGKS010000007">
    <property type="protein sequence ID" value="MBP1926490.1"/>
    <property type="molecule type" value="Genomic_DNA"/>
</dbReference>
<dbReference type="InterPro" id="IPR000713">
    <property type="entry name" value="Mur_ligase_N"/>
</dbReference>
<name>A0ABS4GGI4_9FIRM</name>
<comment type="subcellular location">
    <subcellularLocation>
        <location evidence="10 11">Cytoplasm</location>
    </subcellularLocation>
</comment>
<dbReference type="InterPro" id="IPR013221">
    <property type="entry name" value="Mur_ligase_cen"/>
</dbReference>
<dbReference type="RefSeq" id="WP_342455040.1">
    <property type="nucleotide sequence ID" value="NZ_JAGGKS010000007.1"/>
</dbReference>
<proteinExistence type="inferred from homology"/>
<keyword evidence="16" id="KW-1185">Reference proteome</keyword>
<protein>
    <recommendedName>
        <fullName evidence="10 11">UDP-N-acetylmuramoyl-tripeptide--D-alanyl-D-alanine ligase</fullName>
        <ecNumber evidence="10 11">6.3.2.10</ecNumber>
    </recommendedName>
    <alternativeName>
        <fullName evidence="10">D-alanyl-D-alanine-adding enzyme</fullName>
    </alternativeName>
</protein>
<keyword evidence="9 10" id="KW-0961">Cell wall biogenesis/degradation</keyword>
<dbReference type="Gene3D" id="3.40.1190.10">
    <property type="entry name" value="Mur-like, catalytic domain"/>
    <property type="match status" value="1"/>
</dbReference>
<evidence type="ECO:0000256" key="5">
    <source>
        <dbReference type="ARBA" id="ARBA00022840"/>
    </source>
</evidence>
<feature type="domain" description="Mur ligase central" evidence="14">
    <location>
        <begin position="109"/>
        <end position="298"/>
    </location>
</feature>
<comment type="caution">
    <text evidence="15">The sequence shown here is derived from an EMBL/GenBank/DDBJ whole genome shotgun (WGS) entry which is preliminary data.</text>
</comment>
<dbReference type="EC" id="6.3.2.10" evidence="10 11"/>
<dbReference type="Proteomes" id="UP001519342">
    <property type="component" value="Unassembled WGS sequence"/>
</dbReference>
<dbReference type="Pfam" id="PF02875">
    <property type="entry name" value="Mur_ligase_C"/>
    <property type="match status" value="1"/>
</dbReference>
<organism evidence="15 16">
    <name type="scientific">Sedimentibacter acidaminivorans</name>
    <dbReference type="NCBI Taxonomy" id="913099"/>
    <lineage>
        <taxon>Bacteria</taxon>
        <taxon>Bacillati</taxon>
        <taxon>Bacillota</taxon>
        <taxon>Tissierellia</taxon>
        <taxon>Sedimentibacter</taxon>
    </lineage>
</organism>
<feature type="binding site" evidence="10">
    <location>
        <begin position="111"/>
        <end position="117"/>
    </location>
    <ligand>
        <name>ATP</name>
        <dbReference type="ChEBI" id="CHEBI:30616"/>
    </ligand>
</feature>
<dbReference type="SUPFAM" id="SSF53244">
    <property type="entry name" value="MurD-like peptide ligases, peptide-binding domain"/>
    <property type="match status" value="1"/>
</dbReference>
<dbReference type="Pfam" id="PF01225">
    <property type="entry name" value="Mur_ligase"/>
    <property type="match status" value="1"/>
</dbReference>
<evidence type="ECO:0000313" key="15">
    <source>
        <dbReference type="EMBL" id="MBP1926490.1"/>
    </source>
</evidence>
<dbReference type="InterPro" id="IPR004101">
    <property type="entry name" value="Mur_ligase_C"/>
</dbReference>
<accession>A0ABS4GGI4</accession>
<dbReference type="NCBIfam" id="TIGR01143">
    <property type="entry name" value="murF"/>
    <property type="match status" value="1"/>
</dbReference>
<comment type="function">
    <text evidence="10 11">Involved in cell wall formation. Catalyzes the final step in the synthesis of UDP-N-acetylmuramoyl-pentapeptide, the precursor of murein.</text>
</comment>
<keyword evidence="4 10" id="KW-0547">Nucleotide-binding</keyword>
<dbReference type="InterPro" id="IPR035911">
    <property type="entry name" value="MurE/MurF_N"/>
</dbReference>
<evidence type="ECO:0000256" key="7">
    <source>
        <dbReference type="ARBA" id="ARBA00022984"/>
    </source>
</evidence>
<keyword evidence="7 10" id="KW-0573">Peptidoglycan synthesis</keyword>
<sequence length="458" mass="51068">MIKITIKEAAEILNADYFGDKDKLICGVSIDSREVSENNLFVPIKGLTTNGHNYIASAIEKGSIATLWNIDEPNPPTDIAVIFVNDTVIGLQKLAEAYRNKLQTKIVGITGSNGKTSTKDITAGILSQKYITQKTLGNYNTEIGVPYTLLSLDENCEVAVIEMGMERAGEIEFLTRLVRPDIGIITSVGLVHIDNFDSIEDIACAKLEIVKGIKNDGLFIYYGDDELIQNTVNNTEIKNSIKRQTFGENRKNSLWLKEFKEDINGISFKISDDGCSDFHMEMLGKHQALNALAAILAAKELGMTYEEIKFGLSKIEKTGLRNEVLKIKKCTILNDCYKSNPVSIKAALDIFELFESSKKVVVLGDMLGYREMSEDTHYNVGRDLSAYKIDELITIGEMAKYMAQGARENTEIKSIIEFDNKEQATQYISKYLAVDSAILIKGSRFLKLEEITNTLKQL</sequence>
<keyword evidence="5 10" id="KW-0067">ATP-binding</keyword>
<feature type="domain" description="Mur ligase C-terminal" evidence="13">
    <location>
        <begin position="321"/>
        <end position="444"/>
    </location>
</feature>
<feature type="domain" description="Mur ligase N-terminal catalytic" evidence="12">
    <location>
        <begin position="26"/>
        <end position="72"/>
    </location>
</feature>
<keyword evidence="6 10" id="KW-0133">Cell shape</keyword>
<dbReference type="SUPFAM" id="SSF63418">
    <property type="entry name" value="MurE/MurF N-terminal domain"/>
    <property type="match status" value="1"/>
</dbReference>
<dbReference type="PANTHER" id="PTHR43024:SF1">
    <property type="entry name" value="UDP-N-ACETYLMURAMOYL-TRIPEPTIDE--D-ALANYL-D-ALANINE LIGASE"/>
    <property type="match status" value="1"/>
</dbReference>
<evidence type="ECO:0000256" key="9">
    <source>
        <dbReference type="ARBA" id="ARBA00023316"/>
    </source>
</evidence>
<dbReference type="InterPro" id="IPR005863">
    <property type="entry name" value="UDP-N-AcMur_synth"/>
</dbReference>
<evidence type="ECO:0000256" key="2">
    <source>
        <dbReference type="ARBA" id="ARBA00022598"/>
    </source>
</evidence>
<dbReference type="InterPro" id="IPR036615">
    <property type="entry name" value="Mur_ligase_C_dom_sf"/>
</dbReference>
<evidence type="ECO:0000256" key="10">
    <source>
        <dbReference type="HAMAP-Rule" id="MF_02019"/>
    </source>
</evidence>
<keyword evidence="8 10" id="KW-0131">Cell cycle</keyword>
<evidence type="ECO:0000313" key="16">
    <source>
        <dbReference type="Proteomes" id="UP001519342"/>
    </source>
</evidence>
<evidence type="ECO:0000259" key="14">
    <source>
        <dbReference type="Pfam" id="PF08245"/>
    </source>
</evidence>
<evidence type="ECO:0000256" key="1">
    <source>
        <dbReference type="ARBA" id="ARBA00022490"/>
    </source>
</evidence>
<comment type="pathway">
    <text evidence="10 11">Cell wall biogenesis; peptidoglycan biosynthesis.</text>
</comment>
<keyword evidence="3 10" id="KW-0132">Cell division</keyword>
<dbReference type="GO" id="GO:0047480">
    <property type="term" value="F:UDP-N-acetylmuramoyl-tripeptide-D-alanyl-D-alanine ligase activity"/>
    <property type="evidence" value="ECO:0007669"/>
    <property type="project" value="UniProtKB-EC"/>
</dbReference>
<dbReference type="InterPro" id="IPR051046">
    <property type="entry name" value="MurCDEF_CellWall_CoF430Synth"/>
</dbReference>
<dbReference type="SUPFAM" id="SSF53623">
    <property type="entry name" value="MurD-like peptide ligases, catalytic domain"/>
    <property type="match status" value="1"/>
</dbReference>
<evidence type="ECO:0000256" key="11">
    <source>
        <dbReference type="RuleBase" id="RU004136"/>
    </source>
</evidence>
<comment type="catalytic activity">
    <reaction evidence="10 11">
        <text>D-alanyl-D-alanine + UDP-N-acetyl-alpha-D-muramoyl-L-alanyl-gamma-D-glutamyl-meso-2,6-diaminopimelate + ATP = UDP-N-acetyl-alpha-D-muramoyl-L-alanyl-gamma-D-glutamyl-meso-2,6-diaminopimeloyl-D-alanyl-D-alanine + ADP + phosphate + H(+)</text>
        <dbReference type="Rhea" id="RHEA:28374"/>
        <dbReference type="ChEBI" id="CHEBI:15378"/>
        <dbReference type="ChEBI" id="CHEBI:30616"/>
        <dbReference type="ChEBI" id="CHEBI:43474"/>
        <dbReference type="ChEBI" id="CHEBI:57822"/>
        <dbReference type="ChEBI" id="CHEBI:61386"/>
        <dbReference type="ChEBI" id="CHEBI:83905"/>
        <dbReference type="ChEBI" id="CHEBI:456216"/>
        <dbReference type="EC" id="6.3.2.10"/>
    </reaction>
</comment>
<evidence type="ECO:0000259" key="12">
    <source>
        <dbReference type="Pfam" id="PF01225"/>
    </source>
</evidence>
<keyword evidence="2 10" id="KW-0436">Ligase</keyword>
<dbReference type="InterPro" id="IPR036565">
    <property type="entry name" value="Mur-like_cat_sf"/>
</dbReference>
<evidence type="ECO:0000256" key="3">
    <source>
        <dbReference type="ARBA" id="ARBA00022618"/>
    </source>
</evidence>
<evidence type="ECO:0000256" key="8">
    <source>
        <dbReference type="ARBA" id="ARBA00023306"/>
    </source>
</evidence>
<dbReference type="PANTHER" id="PTHR43024">
    <property type="entry name" value="UDP-N-ACETYLMURAMOYL-TRIPEPTIDE--D-ALANYL-D-ALANINE LIGASE"/>
    <property type="match status" value="1"/>
</dbReference>
<evidence type="ECO:0000259" key="13">
    <source>
        <dbReference type="Pfam" id="PF02875"/>
    </source>
</evidence>
<gene>
    <name evidence="10" type="primary">murF</name>
    <name evidence="15" type="ORF">J2Z76_002359</name>
</gene>
<comment type="similarity">
    <text evidence="10">Belongs to the MurCDEF family. MurF subfamily.</text>
</comment>
<dbReference type="Gene3D" id="3.40.1390.10">
    <property type="entry name" value="MurE/MurF, N-terminal domain"/>
    <property type="match status" value="1"/>
</dbReference>